<organism evidence="2 3">
    <name type="scientific">Nesidiocoris tenuis</name>
    <dbReference type="NCBI Taxonomy" id="355587"/>
    <lineage>
        <taxon>Eukaryota</taxon>
        <taxon>Metazoa</taxon>
        <taxon>Ecdysozoa</taxon>
        <taxon>Arthropoda</taxon>
        <taxon>Hexapoda</taxon>
        <taxon>Insecta</taxon>
        <taxon>Pterygota</taxon>
        <taxon>Neoptera</taxon>
        <taxon>Paraneoptera</taxon>
        <taxon>Hemiptera</taxon>
        <taxon>Heteroptera</taxon>
        <taxon>Panheteroptera</taxon>
        <taxon>Cimicomorpha</taxon>
        <taxon>Miridae</taxon>
        <taxon>Dicyphina</taxon>
        <taxon>Nesidiocoris</taxon>
    </lineage>
</organism>
<evidence type="ECO:0000313" key="2">
    <source>
        <dbReference type="EMBL" id="BES96262.1"/>
    </source>
</evidence>
<protein>
    <submittedName>
        <fullName evidence="2">Uncharacterized protein</fullName>
    </submittedName>
</protein>
<feature type="region of interest" description="Disordered" evidence="1">
    <location>
        <begin position="32"/>
        <end position="83"/>
    </location>
</feature>
<name>A0ABN7B0K6_9HEMI</name>
<evidence type="ECO:0000313" key="3">
    <source>
        <dbReference type="Proteomes" id="UP001307889"/>
    </source>
</evidence>
<keyword evidence="3" id="KW-1185">Reference proteome</keyword>
<evidence type="ECO:0000256" key="1">
    <source>
        <dbReference type="SAM" id="MobiDB-lite"/>
    </source>
</evidence>
<reference evidence="2 3" key="1">
    <citation type="submission" date="2023-09" db="EMBL/GenBank/DDBJ databases">
        <title>Nesidiocoris tenuis whole genome shotgun sequence.</title>
        <authorList>
            <person name="Shibata T."/>
            <person name="Shimoda M."/>
            <person name="Kobayashi T."/>
            <person name="Uehara T."/>
        </authorList>
    </citation>
    <scope>NUCLEOTIDE SEQUENCE [LARGE SCALE GENOMIC DNA]</scope>
    <source>
        <strain evidence="2 3">Japan</strain>
    </source>
</reference>
<gene>
    <name evidence="2" type="ORF">NTJ_09071</name>
</gene>
<proteinExistence type="predicted"/>
<accession>A0ABN7B0K6</accession>
<sequence>MRYGNFTRKFGTNPEGTYQFDRHGFPARIFPSPFRRPYRSKKGSTRPLVSESADEEKLHGVVSGRPTAGTHNADRYAVDAGAS</sequence>
<dbReference type="EMBL" id="AP028915">
    <property type="protein sequence ID" value="BES96262.1"/>
    <property type="molecule type" value="Genomic_DNA"/>
</dbReference>
<dbReference type="Proteomes" id="UP001307889">
    <property type="component" value="Chromosome 7"/>
</dbReference>